<organism evidence="2 3">
    <name type="scientific">Chlorogloeopsis fritschii PCC 6912</name>
    <dbReference type="NCBI Taxonomy" id="211165"/>
    <lineage>
        <taxon>Bacteria</taxon>
        <taxon>Bacillati</taxon>
        <taxon>Cyanobacteriota</taxon>
        <taxon>Cyanophyceae</taxon>
        <taxon>Nostocales</taxon>
        <taxon>Chlorogloeopsidaceae</taxon>
        <taxon>Chlorogloeopsis</taxon>
    </lineage>
</organism>
<evidence type="ECO:0000256" key="1">
    <source>
        <dbReference type="SAM" id="SignalP"/>
    </source>
</evidence>
<feature type="signal peptide" evidence="1">
    <location>
        <begin position="1"/>
        <end position="21"/>
    </location>
</feature>
<dbReference type="RefSeq" id="WP_016876295.1">
    <property type="nucleotide sequence ID" value="NZ_AJLN01000071.1"/>
</dbReference>
<dbReference type="EMBL" id="RSCJ01000044">
    <property type="protein sequence ID" value="RUR72685.1"/>
    <property type="molecule type" value="Genomic_DNA"/>
</dbReference>
<keyword evidence="1" id="KW-0732">Signal</keyword>
<evidence type="ECO:0000313" key="2">
    <source>
        <dbReference type="EMBL" id="RUR72685.1"/>
    </source>
</evidence>
<dbReference type="Proteomes" id="UP000268857">
    <property type="component" value="Unassembled WGS sequence"/>
</dbReference>
<accession>A0A433MX63</accession>
<evidence type="ECO:0000313" key="3">
    <source>
        <dbReference type="Proteomes" id="UP000268857"/>
    </source>
</evidence>
<comment type="caution">
    <text evidence="2">The sequence shown here is derived from an EMBL/GenBank/DDBJ whole genome shotgun (WGS) entry which is preliminary data.</text>
</comment>
<protein>
    <submittedName>
        <fullName evidence="2">Uncharacterized protein</fullName>
    </submittedName>
</protein>
<gene>
    <name evidence="2" type="ORF">PCC6912_61510</name>
</gene>
<feature type="chain" id="PRO_5019563115" evidence="1">
    <location>
        <begin position="22"/>
        <end position="90"/>
    </location>
</feature>
<name>A0A433MX63_CHLFR</name>
<dbReference type="AlphaFoldDB" id="A0A433MX63"/>
<sequence length="90" mass="10843">MELTTVLLVMVLFFTPATALARQTQPSDRLSVTNRQKLEQNRKKLNADIERIVKETQELERFSRPYLVEFQRRNEQMRHRPDAVIRFREN</sequence>
<proteinExistence type="predicted"/>
<keyword evidence="3" id="KW-1185">Reference proteome</keyword>
<dbReference type="OrthoDB" id="518087at2"/>
<reference evidence="2 3" key="1">
    <citation type="journal article" date="2019" name="Genome Biol. Evol.">
        <title>Day and night: Metabolic profiles and evolutionary relationships of six axenic non-marine cyanobacteria.</title>
        <authorList>
            <person name="Will S.E."/>
            <person name="Henke P."/>
            <person name="Boedeker C."/>
            <person name="Huang S."/>
            <person name="Brinkmann H."/>
            <person name="Rohde M."/>
            <person name="Jarek M."/>
            <person name="Friedl T."/>
            <person name="Seufert S."/>
            <person name="Schumacher M."/>
            <person name="Overmann J."/>
            <person name="Neumann-Schaal M."/>
            <person name="Petersen J."/>
        </authorList>
    </citation>
    <scope>NUCLEOTIDE SEQUENCE [LARGE SCALE GENOMIC DNA]</scope>
    <source>
        <strain evidence="2 3">PCC 6912</strain>
    </source>
</reference>